<dbReference type="SUPFAM" id="SSF53850">
    <property type="entry name" value="Periplasmic binding protein-like II"/>
    <property type="match status" value="1"/>
</dbReference>
<feature type="chain" id="PRO_5004232644" evidence="1">
    <location>
        <begin position="35"/>
        <end position="315"/>
    </location>
</feature>
<dbReference type="Gene3D" id="3.40.190.10">
    <property type="entry name" value="Periplasmic binding protein-like II"/>
    <property type="match status" value="1"/>
</dbReference>
<feature type="signal peptide" evidence="1">
    <location>
        <begin position="1"/>
        <end position="34"/>
    </location>
</feature>
<protein>
    <submittedName>
        <fullName evidence="3">Substrate-binding region of ABC-type glycine betaine transport system</fullName>
    </submittedName>
</protein>
<dbReference type="STRING" id="264198.Reut_A2495"/>
<organism evidence="3">
    <name type="scientific">Cupriavidus pinatubonensis (strain JMP 134 / LMG 1197)</name>
    <name type="common">Cupriavidus necator (strain JMP 134)</name>
    <dbReference type="NCBI Taxonomy" id="264198"/>
    <lineage>
        <taxon>Bacteria</taxon>
        <taxon>Pseudomonadati</taxon>
        <taxon>Pseudomonadota</taxon>
        <taxon>Betaproteobacteria</taxon>
        <taxon>Burkholderiales</taxon>
        <taxon>Burkholderiaceae</taxon>
        <taxon>Cupriavidus</taxon>
    </lineage>
</organism>
<dbReference type="EMBL" id="CP000090">
    <property type="protein sequence ID" value="AAZ61856.1"/>
    <property type="molecule type" value="Genomic_DNA"/>
</dbReference>
<name>Q46YC7_CUPPJ</name>
<dbReference type="InterPro" id="IPR007210">
    <property type="entry name" value="ABC_Gly_betaine_transp_sub-bd"/>
</dbReference>
<dbReference type="Pfam" id="PF04069">
    <property type="entry name" value="OpuAC"/>
    <property type="match status" value="1"/>
</dbReference>
<dbReference type="AlphaFoldDB" id="Q46YC7"/>
<evidence type="ECO:0000259" key="2">
    <source>
        <dbReference type="Pfam" id="PF04069"/>
    </source>
</evidence>
<dbReference type="GO" id="GO:0022857">
    <property type="term" value="F:transmembrane transporter activity"/>
    <property type="evidence" value="ECO:0007669"/>
    <property type="project" value="InterPro"/>
</dbReference>
<sequence>MQSKRDREGRAFWAFMLLGTIVAAVLLSSAPARAQAPAANAAPVRVGGKNFTEQLILSSMTSQYLRAKGLGTELTSGLGSTLMRQAMENGQLDVVWDYTGTALIVFNKVEEKLDAKASYARVKTLDAARGLVWLEPSRINNTYALAMPKQRAQASGVTTLSAYAEKMRKAGEDAQHPFAVDMEFAARPDGLEPLKAQYKLPFKRRDVIQLDPGLVYTALKNNQVDMGLVYTTDGRVKGFELVLLEDDLHFFPDYSAVPVVRKAVLDKHPELATLLDALSAKLDNASMTEMNYQVDIGQQPVDKVAADFLRSHGLI</sequence>
<dbReference type="eggNOG" id="COG1732">
    <property type="taxonomic scope" value="Bacteria"/>
</dbReference>
<evidence type="ECO:0000313" key="3">
    <source>
        <dbReference type="EMBL" id="AAZ61856.1"/>
    </source>
</evidence>
<accession>Q46YC7</accession>
<dbReference type="GO" id="GO:0043190">
    <property type="term" value="C:ATP-binding cassette (ABC) transporter complex"/>
    <property type="evidence" value="ECO:0007669"/>
    <property type="project" value="InterPro"/>
</dbReference>
<dbReference type="CDD" id="cd13611">
    <property type="entry name" value="PBP2_YehZ"/>
    <property type="match status" value="1"/>
</dbReference>
<keyword evidence="1" id="KW-0732">Signal</keyword>
<dbReference type="OrthoDB" id="9781705at2"/>
<dbReference type="KEGG" id="reu:Reut_A2495"/>
<proteinExistence type="predicted"/>
<dbReference type="HOGENOM" id="CLU_038355_1_0_4"/>
<gene>
    <name evidence="3" type="ordered locus">Reut_A2495</name>
</gene>
<dbReference type="Gene3D" id="3.40.190.120">
    <property type="entry name" value="Osmoprotection protein (prox), domain 2"/>
    <property type="match status" value="1"/>
</dbReference>
<evidence type="ECO:0000256" key="1">
    <source>
        <dbReference type="SAM" id="SignalP"/>
    </source>
</evidence>
<feature type="domain" description="ABC-type glycine betaine transport system substrate-binding" evidence="2">
    <location>
        <begin position="43"/>
        <end position="310"/>
    </location>
</feature>
<reference evidence="3" key="1">
    <citation type="submission" date="2005-08" db="EMBL/GenBank/DDBJ databases">
        <title>Complete sequence of Chromosome1 of Ralstonia eutropha JMP134.</title>
        <authorList>
            <person name="Copeland A."/>
            <person name="Lucas S."/>
            <person name="Lapidus A."/>
            <person name="Barry K."/>
            <person name="Detter J.C."/>
            <person name="Glavina T."/>
            <person name="Hammon N."/>
            <person name="Israni S."/>
            <person name="Pitluck S."/>
            <person name="Goltsman E."/>
            <person name="Martinez M."/>
            <person name="Schmutz J."/>
            <person name="Larimer F."/>
            <person name="Land M."/>
            <person name="Lykidis A."/>
            <person name="Richardson P."/>
        </authorList>
    </citation>
    <scope>NUCLEOTIDE SEQUENCE</scope>
    <source>
        <strain evidence="3">JMP134</strain>
    </source>
</reference>